<comment type="caution">
    <text evidence="2">The sequence shown here is derived from an EMBL/GenBank/DDBJ whole genome shotgun (WGS) entry which is preliminary data.</text>
</comment>
<reference evidence="2 3" key="1">
    <citation type="journal article" date="2020" name="bioRxiv">
        <title>Metabolic contributions of an alphaproteobacterial endosymbiont in the apicomplexan Cardiosporidium cionae.</title>
        <authorList>
            <person name="Hunter E.S."/>
            <person name="Paight C.J."/>
            <person name="Lane C.E."/>
        </authorList>
    </citation>
    <scope>NUCLEOTIDE SEQUENCE [LARGE SCALE GENOMIC DNA]</scope>
    <source>
        <strain evidence="2">ESH_2018</strain>
    </source>
</reference>
<evidence type="ECO:0000256" key="1">
    <source>
        <dbReference type="ARBA" id="ARBA00025758"/>
    </source>
</evidence>
<dbReference type="InterPro" id="IPR035426">
    <property type="entry name" value="Gemin2/Brr1"/>
</dbReference>
<dbReference type="Gene3D" id="1.20.58.1070">
    <property type="match status" value="1"/>
</dbReference>
<name>A0ABQ7J9A2_9APIC</name>
<dbReference type="Proteomes" id="UP000823046">
    <property type="component" value="Unassembled WGS sequence"/>
</dbReference>
<evidence type="ECO:0000313" key="2">
    <source>
        <dbReference type="EMBL" id="KAF8820562.1"/>
    </source>
</evidence>
<evidence type="ECO:0000313" key="3">
    <source>
        <dbReference type="Proteomes" id="UP000823046"/>
    </source>
</evidence>
<dbReference type="Pfam" id="PF04938">
    <property type="entry name" value="SIP1"/>
    <property type="match status" value="1"/>
</dbReference>
<protein>
    <recommendedName>
        <fullName evidence="4">Gem-associated protein 2</fullName>
    </recommendedName>
</protein>
<comment type="similarity">
    <text evidence="1">Belongs to the gemin-2 family.</text>
</comment>
<proteinExistence type="inferred from homology"/>
<keyword evidence="3" id="KW-1185">Reference proteome</keyword>
<gene>
    <name evidence="2" type="ORF">IE077_003033</name>
</gene>
<dbReference type="EMBL" id="JADAQX010000353">
    <property type="protein sequence ID" value="KAF8820562.1"/>
    <property type="molecule type" value="Genomic_DNA"/>
</dbReference>
<accession>A0ABQ7J9A2</accession>
<sequence>MEFSEEDDYLLPTQALPVIAEDFSVYEAVDGGNLSEATTYLSAVRREAQNLPSVVTATISQLPAGVSVNSSRPSMVSLYETGNGCRLGELPIAVCTSESPLSQARPSPCESFETLRYALNELSPTSADIEEINYRQSFSSINLPLSGDTDIWMNDTLRRFRRLKCKLAADWERSSSSGHHWLCTEQQWLQLYKEKIPTADFLSKADSVLVCSALEYLADFLESNSLQCNTHVMFWLFSLLVYLDELKAMDSDVAWTLQKLRRFLEKALPGCMLLQDFERLVPAVRAVVGIIHLHFKQK</sequence>
<dbReference type="PANTHER" id="PTHR12794:SF0">
    <property type="entry name" value="GEM-ASSOCIATED PROTEIN 2"/>
    <property type="match status" value="1"/>
</dbReference>
<evidence type="ECO:0008006" key="4">
    <source>
        <dbReference type="Google" id="ProtNLM"/>
    </source>
</evidence>
<organism evidence="2 3">
    <name type="scientific">Cardiosporidium cionae</name>
    <dbReference type="NCBI Taxonomy" id="476202"/>
    <lineage>
        <taxon>Eukaryota</taxon>
        <taxon>Sar</taxon>
        <taxon>Alveolata</taxon>
        <taxon>Apicomplexa</taxon>
        <taxon>Aconoidasida</taxon>
        <taxon>Nephromycida</taxon>
        <taxon>Cardiosporidium</taxon>
    </lineage>
</organism>
<dbReference type="PANTHER" id="PTHR12794">
    <property type="entry name" value="GEMIN2"/>
    <property type="match status" value="1"/>
</dbReference>